<dbReference type="SUPFAM" id="SSF81383">
    <property type="entry name" value="F-box domain"/>
    <property type="match status" value="2"/>
</dbReference>
<dbReference type="InterPro" id="IPR001810">
    <property type="entry name" value="F-box_dom"/>
</dbReference>
<evidence type="ECO:0000259" key="2">
    <source>
        <dbReference type="PROSITE" id="PS50181"/>
    </source>
</evidence>
<gene>
    <name evidence="3" type="ORF">OSB04_010482</name>
</gene>
<keyword evidence="4" id="KW-1185">Reference proteome</keyword>
<dbReference type="InterPro" id="IPR006527">
    <property type="entry name" value="F-box-assoc_dom_typ1"/>
</dbReference>
<comment type="caution">
    <text evidence="3">The sequence shown here is derived from an EMBL/GenBank/DDBJ whole genome shotgun (WGS) entry which is preliminary data.</text>
</comment>
<protein>
    <recommendedName>
        <fullName evidence="2">F-box domain-containing protein</fullName>
    </recommendedName>
</protein>
<evidence type="ECO:0000313" key="4">
    <source>
        <dbReference type="Proteomes" id="UP001172457"/>
    </source>
</evidence>
<dbReference type="Pfam" id="PF08268">
    <property type="entry name" value="FBA_3"/>
    <property type="match status" value="1"/>
</dbReference>
<dbReference type="InterPro" id="IPR013187">
    <property type="entry name" value="F-box-assoc_dom_typ3"/>
</dbReference>
<dbReference type="CDD" id="cd22157">
    <property type="entry name" value="F-box_AtFBW1-like"/>
    <property type="match status" value="1"/>
</dbReference>
<dbReference type="InterPro" id="IPR050796">
    <property type="entry name" value="SCF_F-box_component"/>
</dbReference>
<dbReference type="Pfam" id="PF00646">
    <property type="entry name" value="F-box"/>
    <property type="match status" value="1"/>
</dbReference>
<dbReference type="InterPro" id="IPR017451">
    <property type="entry name" value="F-box-assoc_interact_dom"/>
</dbReference>
<dbReference type="PROSITE" id="PS50181">
    <property type="entry name" value="FBOX"/>
    <property type="match status" value="1"/>
</dbReference>
<dbReference type="SMART" id="SM00256">
    <property type="entry name" value="FBOX"/>
    <property type="match status" value="2"/>
</dbReference>
<proteinExistence type="predicted"/>
<dbReference type="InterPro" id="IPR036047">
    <property type="entry name" value="F-box-like_dom_sf"/>
</dbReference>
<dbReference type="Proteomes" id="UP001172457">
    <property type="component" value="Chromosome 3"/>
</dbReference>
<dbReference type="NCBIfam" id="TIGR01640">
    <property type="entry name" value="F_box_assoc_1"/>
    <property type="match status" value="2"/>
</dbReference>
<dbReference type="Pfam" id="PF07734">
    <property type="entry name" value="FBA_1"/>
    <property type="match status" value="1"/>
</dbReference>
<dbReference type="Gene3D" id="1.20.1280.50">
    <property type="match status" value="2"/>
</dbReference>
<feature type="domain" description="F-box" evidence="2">
    <location>
        <begin position="1"/>
        <end position="44"/>
    </location>
</feature>
<feature type="region of interest" description="Disordered" evidence="1">
    <location>
        <begin position="883"/>
        <end position="907"/>
    </location>
</feature>
<dbReference type="PANTHER" id="PTHR31672">
    <property type="entry name" value="BNACNNG10540D PROTEIN"/>
    <property type="match status" value="1"/>
</dbReference>
<dbReference type="PANTHER" id="PTHR31672:SF13">
    <property type="entry name" value="F-BOX PROTEIN CPR30-LIKE"/>
    <property type="match status" value="1"/>
</dbReference>
<evidence type="ECO:0000256" key="1">
    <source>
        <dbReference type="SAM" id="MobiDB-lite"/>
    </source>
</evidence>
<dbReference type="AlphaFoldDB" id="A0AA38T7N4"/>
<accession>A0AA38T7N4</accession>
<evidence type="ECO:0000313" key="3">
    <source>
        <dbReference type="EMBL" id="KAJ9555868.1"/>
    </source>
</evidence>
<dbReference type="EMBL" id="JARYMX010000003">
    <property type="protein sequence ID" value="KAJ9555868.1"/>
    <property type="molecule type" value="Genomic_DNA"/>
</dbReference>
<dbReference type="Pfam" id="PF12937">
    <property type="entry name" value="F-box-like"/>
    <property type="match status" value="1"/>
</dbReference>
<name>A0AA38T7N4_9ASTR</name>
<organism evidence="3 4">
    <name type="scientific">Centaurea solstitialis</name>
    <name type="common">yellow star-thistle</name>
    <dbReference type="NCBI Taxonomy" id="347529"/>
    <lineage>
        <taxon>Eukaryota</taxon>
        <taxon>Viridiplantae</taxon>
        <taxon>Streptophyta</taxon>
        <taxon>Embryophyta</taxon>
        <taxon>Tracheophyta</taxon>
        <taxon>Spermatophyta</taxon>
        <taxon>Magnoliopsida</taxon>
        <taxon>eudicotyledons</taxon>
        <taxon>Gunneridae</taxon>
        <taxon>Pentapetalae</taxon>
        <taxon>asterids</taxon>
        <taxon>campanulids</taxon>
        <taxon>Asterales</taxon>
        <taxon>Asteraceae</taxon>
        <taxon>Carduoideae</taxon>
        <taxon>Cardueae</taxon>
        <taxon>Centaureinae</taxon>
        <taxon>Centaurea</taxon>
    </lineage>
</organism>
<sequence length="969" mass="109927">MAALPIEIIEQILVRLDVRDLIRCKAVSTDWESLISEPRFVKAHLKHSYDKDRNDDEIGERRMVIAKLPYRYRSQRYEIDDRYFDHHHCHLIGSSNGLVCISPFIPQVLVANPSTREVKKLRKPQVPEYEPLCWGFGYDPSIDDYKVVVGFQKGDVTCFKALTLKSNVWKVIGEVNYDFLSRVGVLCNGALHWVMYGGPSQNYEMVILSFDISKEEFMEVPQPDDERFVSLHDSATRLGTIDGCLCLFSRSLLPHKIWMMKEYNVKESWEMVDGNCEIKNEVVHCMKELKHYIPHKRTLCDKTRFCKSREFIGAPIFVESLVSPHALRRPKRKSMDMSSTRSRRFFNTYMLHILNIDLSLAGSFPILYAFNGDHATNGWKGCPRVRISCSGEILRLLDRVAELDAAEAVKMRWQGHCSKQFHPVPEAQLLRLVARYPNILAFAGQCEKHHDNDACSYQKKGFAEQVESHTDGDPELVYSSLKGRLLRVYPVESTMMMKKLLIRSDGTLVMILAGLFIDKSSSIKRDLSFQTRSPLFSSRDPATKPRVSMAHLLLPEILEEVLMRLTVKDLIRCKSVCGSWNHLISDPRFIKAHLKHCYESDHNSKEIGERRIVMSKYADFYTYGQFEADDELFDSHEGHLLGSANGLVCVSPSRSEIVVVNPSIREVLRLPDPDIPGSGSLCWGFGYDASADDYKVVLGFPRGLNAVGLKLFSLRSNSWKVMGEINCTFVSRVGVLCNEALHWVVYNALSGKKNTILSLSISEEKLAIVPQPDNTSYWSRVADHRSMRLGTIDGCLCVFRYESLPKDIWMMKSYNVKESWGRLDLKVFLGNPIYVESLVSPHLNRRPRRRRPVEDTVRNNTRAVPKDVVVALYAVPRAQVSANAGPSPPAHASSNAGPSPLAEASSNAGPNTGAGIVTLLEFYVVFDDIGYVLKTVNYGVKHAFDICYRIPNHLVFSFSKCRKSKSSVQ</sequence>
<reference evidence="3" key="1">
    <citation type="submission" date="2023-03" db="EMBL/GenBank/DDBJ databases">
        <title>Chromosome-scale reference genome and RAD-based genetic map of yellow starthistle (Centaurea solstitialis) reveal putative structural variation and QTLs associated with invader traits.</title>
        <authorList>
            <person name="Reatini B."/>
            <person name="Cang F.A."/>
            <person name="Jiang Q."/>
            <person name="Mckibben M.T.W."/>
            <person name="Barker M.S."/>
            <person name="Rieseberg L.H."/>
            <person name="Dlugosch K.M."/>
        </authorList>
    </citation>
    <scope>NUCLEOTIDE SEQUENCE</scope>
    <source>
        <strain evidence="3">CAN-66</strain>
        <tissue evidence="3">Leaf</tissue>
    </source>
</reference>